<comment type="caution">
    <text evidence="4">The sequence shown here is derived from an EMBL/GenBank/DDBJ whole genome shotgun (WGS) entry which is preliminary data.</text>
</comment>
<name>A0A9N8E1Q8_9STRA</name>
<reference evidence="4" key="1">
    <citation type="submission" date="2020-06" db="EMBL/GenBank/DDBJ databases">
        <authorList>
            <consortium name="Plant Systems Biology data submission"/>
        </authorList>
    </citation>
    <scope>NUCLEOTIDE SEQUENCE</scope>
    <source>
        <strain evidence="4">D6</strain>
    </source>
</reference>
<keyword evidence="2" id="KW-1133">Transmembrane helix</keyword>
<dbReference type="InterPro" id="IPR004263">
    <property type="entry name" value="Exostosin"/>
</dbReference>
<dbReference type="GO" id="GO:0016757">
    <property type="term" value="F:glycosyltransferase activity"/>
    <property type="evidence" value="ECO:0007669"/>
    <property type="project" value="InterPro"/>
</dbReference>
<accession>A0A9N8E1Q8</accession>
<feature type="domain" description="Exostosin GT47" evidence="3">
    <location>
        <begin position="247"/>
        <end position="423"/>
    </location>
</feature>
<evidence type="ECO:0000313" key="5">
    <source>
        <dbReference type="Proteomes" id="UP001153069"/>
    </source>
</evidence>
<comment type="similarity">
    <text evidence="1">Belongs to the glycosyltransferase 47 family.</text>
</comment>
<evidence type="ECO:0000313" key="4">
    <source>
        <dbReference type="EMBL" id="CAB9512364.1"/>
    </source>
</evidence>
<evidence type="ECO:0000256" key="2">
    <source>
        <dbReference type="SAM" id="Phobius"/>
    </source>
</evidence>
<dbReference type="EMBL" id="CAICTM010000531">
    <property type="protein sequence ID" value="CAB9512364.1"/>
    <property type="molecule type" value="Genomic_DNA"/>
</dbReference>
<dbReference type="Proteomes" id="UP001153069">
    <property type="component" value="Unassembled WGS sequence"/>
</dbReference>
<dbReference type="PANTHER" id="PTHR11062:SF281">
    <property type="entry name" value="EXOSTOSIN-LIKE 2"/>
    <property type="match status" value="1"/>
</dbReference>
<sequence length="490" mass="56910">MKKLESALIRLVLPLLGAFVAVQLLPRGIRLEHVENHTQPEHHHHHEEEIPVKSSSRYLAQQLKEAPYRYYMYDDPVMTQKKARDNARNEKWTWTRSWGQRYKDYVKWELAYLKALEEHPWRIFDSPETADFIVIPIPINAISVAGDPKEDTPRALEALYQHELFQKFPEKHVWMTFLEYAFAPRINLPSRVILEPGDLRGKRKRKRKQKGKKEKPDAAGLYMEDYARLENITTALPVDHHAWNHKVPYSIKEQQGWTCEEMQKFSWGEPFTKHSWSMSFMGAALDLKTSLEPLTVESFQNKTYHYLYHSRTTPSVCNSTPHRHALIISNQTREALHQPCSIGFDIDPAEWNRRFKDTKFCPCIRGDNPNTRCVFRSIRAGCIPIVVSDLLEDFAPVYKSLLRLKDYSIPIREQDFLQDPAKALNEATKTTDEELAILIDGVNLLKRMVVPSYPASLFVEAFAHETMASQQSDYYNYSLVGTVQYASIGS</sequence>
<protein>
    <recommendedName>
        <fullName evidence="3">Exostosin GT47 domain-containing protein</fullName>
    </recommendedName>
</protein>
<dbReference type="InterPro" id="IPR040911">
    <property type="entry name" value="Exostosin_GT47"/>
</dbReference>
<dbReference type="Pfam" id="PF03016">
    <property type="entry name" value="Exostosin_GT47"/>
    <property type="match status" value="1"/>
</dbReference>
<feature type="transmembrane region" description="Helical" evidence="2">
    <location>
        <begin position="7"/>
        <end position="25"/>
    </location>
</feature>
<evidence type="ECO:0000256" key="1">
    <source>
        <dbReference type="ARBA" id="ARBA00010271"/>
    </source>
</evidence>
<dbReference type="AlphaFoldDB" id="A0A9N8E1Q8"/>
<organism evidence="4 5">
    <name type="scientific">Seminavis robusta</name>
    <dbReference type="NCBI Taxonomy" id="568900"/>
    <lineage>
        <taxon>Eukaryota</taxon>
        <taxon>Sar</taxon>
        <taxon>Stramenopiles</taxon>
        <taxon>Ochrophyta</taxon>
        <taxon>Bacillariophyta</taxon>
        <taxon>Bacillariophyceae</taxon>
        <taxon>Bacillariophycidae</taxon>
        <taxon>Naviculales</taxon>
        <taxon>Naviculaceae</taxon>
        <taxon>Seminavis</taxon>
    </lineage>
</organism>
<dbReference type="OrthoDB" id="1924787at2759"/>
<gene>
    <name evidence="4" type="ORF">SEMRO_532_G161490.1</name>
</gene>
<keyword evidence="2" id="KW-0812">Transmembrane</keyword>
<evidence type="ECO:0000259" key="3">
    <source>
        <dbReference type="Pfam" id="PF03016"/>
    </source>
</evidence>
<keyword evidence="5" id="KW-1185">Reference proteome</keyword>
<keyword evidence="2" id="KW-0472">Membrane</keyword>
<dbReference type="PANTHER" id="PTHR11062">
    <property type="entry name" value="EXOSTOSIN HEPARAN SULFATE GLYCOSYLTRANSFERASE -RELATED"/>
    <property type="match status" value="1"/>
</dbReference>
<proteinExistence type="inferred from homology"/>